<comment type="function">
    <text evidence="3">Required for maturation of 30S ribosomal subunits.</text>
</comment>
<dbReference type="SUPFAM" id="SSF75420">
    <property type="entry name" value="YhbC-like, N-terminal domain"/>
    <property type="match status" value="1"/>
</dbReference>
<evidence type="ECO:0000256" key="1">
    <source>
        <dbReference type="ARBA" id="ARBA00022490"/>
    </source>
</evidence>
<evidence type="ECO:0000313" key="6">
    <source>
        <dbReference type="Proteomes" id="UP001204000"/>
    </source>
</evidence>
<comment type="subcellular location">
    <subcellularLocation>
        <location evidence="3">Cytoplasm</location>
    </subcellularLocation>
</comment>
<dbReference type="RefSeq" id="WP_253575195.1">
    <property type="nucleotide sequence ID" value="NZ_JAMFTQ010000001.1"/>
</dbReference>
<dbReference type="EMBL" id="JAMFTQ010000001">
    <property type="protein sequence ID" value="MCP1386596.1"/>
    <property type="molecule type" value="Genomic_DNA"/>
</dbReference>
<keyword evidence="6" id="KW-1185">Reference proteome</keyword>
<comment type="caution">
    <text evidence="5">The sequence shown here is derived from an EMBL/GenBank/DDBJ whole genome shotgun (WGS) entry which is preliminary data.</text>
</comment>
<keyword evidence="1 3" id="KW-0963">Cytoplasm</keyword>
<evidence type="ECO:0000313" key="5">
    <source>
        <dbReference type="EMBL" id="MCP1386596.1"/>
    </source>
</evidence>
<comment type="similarity">
    <text evidence="3">Belongs to the RimP family.</text>
</comment>
<name>A0ABT1FXU6_9CORY</name>
<dbReference type="InterPro" id="IPR035956">
    <property type="entry name" value="RimP_N_sf"/>
</dbReference>
<dbReference type="PANTHER" id="PTHR33867:SF1">
    <property type="entry name" value="RIBOSOME MATURATION FACTOR RIMP"/>
    <property type="match status" value="1"/>
</dbReference>
<keyword evidence="2 3" id="KW-0690">Ribosome biogenesis</keyword>
<feature type="domain" description="Ribosome maturation factor RimP N-terminal" evidence="4">
    <location>
        <begin position="13"/>
        <end position="89"/>
    </location>
</feature>
<dbReference type="Proteomes" id="UP001204000">
    <property type="component" value="Unassembled WGS sequence"/>
</dbReference>
<organism evidence="5 6">
    <name type="scientific">Corynebacterium stercoris</name>
    <dbReference type="NCBI Taxonomy" id="2943490"/>
    <lineage>
        <taxon>Bacteria</taxon>
        <taxon>Bacillati</taxon>
        <taxon>Actinomycetota</taxon>
        <taxon>Actinomycetes</taxon>
        <taxon>Mycobacteriales</taxon>
        <taxon>Corynebacteriaceae</taxon>
        <taxon>Corynebacterium</taxon>
    </lineage>
</organism>
<proteinExistence type="inferred from homology"/>
<evidence type="ECO:0000256" key="2">
    <source>
        <dbReference type="ARBA" id="ARBA00022517"/>
    </source>
</evidence>
<dbReference type="HAMAP" id="MF_01077">
    <property type="entry name" value="RimP"/>
    <property type="match status" value="1"/>
</dbReference>
<evidence type="ECO:0000256" key="3">
    <source>
        <dbReference type="HAMAP-Rule" id="MF_01077"/>
    </source>
</evidence>
<dbReference type="InterPro" id="IPR003728">
    <property type="entry name" value="Ribosome_maturation_RimP"/>
</dbReference>
<reference evidence="5" key="1">
    <citation type="submission" date="2022-05" db="EMBL/GenBank/DDBJ databases">
        <title>Corynebacterium sp. TA-R-1 sp. nov., isolated from human feces.</title>
        <authorList>
            <person name="Shamsuzzaman M."/>
            <person name="Dahal R.H."/>
        </authorList>
    </citation>
    <scope>NUCLEOTIDE SEQUENCE</scope>
    <source>
        <strain evidence="5">TA-R-1</strain>
    </source>
</reference>
<protein>
    <recommendedName>
        <fullName evidence="3">Ribosome maturation factor RimP</fullName>
    </recommendedName>
</protein>
<accession>A0ABT1FXU6</accession>
<dbReference type="NCBIfam" id="NF000930">
    <property type="entry name" value="PRK00092.2-2"/>
    <property type="match status" value="1"/>
</dbReference>
<dbReference type="Pfam" id="PF02576">
    <property type="entry name" value="RimP_N"/>
    <property type="match status" value="1"/>
</dbReference>
<dbReference type="PANTHER" id="PTHR33867">
    <property type="entry name" value="RIBOSOME MATURATION FACTOR RIMP"/>
    <property type="match status" value="1"/>
</dbReference>
<evidence type="ECO:0000259" key="4">
    <source>
        <dbReference type="Pfam" id="PF02576"/>
    </source>
</evidence>
<dbReference type="Gene3D" id="3.30.300.70">
    <property type="entry name" value="RimP-like superfamily, N-terminal"/>
    <property type="match status" value="1"/>
</dbReference>
<dbReference type="InterPro" id="IPR028989">
    <property type="entry name" value="RimP_N"/>
</dbReference>
<gene>
    <name evidence="3 5" type="primary">rimP</name>
    <name evidence="5" type="ORF">M5J20_00065</name>
</gene>
<sequence length="180" mass="19473">MAFPSTEELRARIAPVAEAHGMDVEDVRAVKAGKKSQVIVALDSDSRPTLDELEVVSQELSELFDAAEEAGELNFGAGYTLEVTTPGVDLPLTQPRHWRRNRGRLAKVGEQAFRIGALREGESEIILVEAGAKTPKVVVRAVSELPAAVVDIEFNQPPAAEVELAELSFEEASKLEAGER</sequence>